<organism evidence="2 3">
    <name type="scientific">Galdieria yellowstonensis</name>
    <dbReference type="NCBI Taxonomy" id="3028027"/>
    <lineage>
        <taxon>Eukaryota</taxon>
        <taxon>Rhodophyta</taxon>
        <taxon>Bangiophyceae</taxon>
        <taxon>Galdieriales</taxon>
        <taxon>Galdieriaceae</taxon>
        <taxon>Galdieria</taxon>
    </lineage>
</organism>
<dbReference type="EMBL" id="JANCYU010000060">
    <property type="protein sequence ID" value="KAK4528143.1"/>
    <property type="molecule type" value="Genomic_DNA"/>
</dbReference>
<keyword evidence="1" id="KW-0175">Coiled coil</keyword>
<proteinExistence type="predicted"/>
<sequence>MNLNKSDGTLQVVPTSIIEELEEWTRKLDNALKILQLPPENRTTQPQWDEWKQAASSSVRDISFLLKDRKAFVDNWLEQSESSVSLLSTADENNKKQGVECSVKDMEKELINAKLQLAQVEEENARLELAYHRLSREGNPSLESSASELSTERFELAKQRVEEAELEREKLLEEIERVQSQLFLCRRKNQLLLEEYRALEGEWN</sequence>
<dbReference type="Proteomes" id="UP001300502">
    <property type="component" value="Unassembled WGS sequence"/>
</dbReference>
<evidence type="ECO:0000256" key="1">
    <source>
        <dbReference type="SAM" id="Coils"/>
    </source>
</evidence>
<reference evidence="2 3" key="1">
    <citation type="submission" date="2022-07" db="EMBL/GenBank/DDBJ databases">
        <title>Genome-wide signatures of adaptation to extreme environments.</title>
        <authorList>
            <person name="Cho C.H."/>
            <person name="Yoon H.S."/>
        </authorList>
    </citation>
    <scope>NUCLEOTIDE SEQUENCE [LARGE SCALE GENOMIC DNA]</scope>
    <source>
        <strain evidence="2 3">108.79 E11</strain>
    </source>
</reference>
<name>A0AAV9ILJ7_9RHOD</name>
<protein>
    <submittedName>
        <fullName evidence="2">Uncharacterized protein</fullName>
    </submittedName>
</protein>
<gene>
    <name evidence="2" type="ORF">GAYE_SCF51G6077</name>
</gene>
<feature type="coiled-coil region" evidence="1">
    <location>
        <begin position="96"/>
        <end position="181"/>
    </location>
</feature>
<dbReference type="AlphaFoldDB" id="A0AAV9ILJ7"/>
<evidence type="ECO:0000313" key="3">
    <source>
        <dbReference type="Proteomes" id="UP001300502"/>
    </source>
</evidence>
<keyword evidence="3" id="KW-1185">Reference proteome</keyword>
<accession>A0AAV9ILJ7</accession>
<comment type="caution">
    <text evidence="2">The sequence shown here is derived from an EMBL/GenBank/DDBJ whole genome shotgun (WGS) entry which is preliminary data.</text>
</comment>
<evidence type="ECO:0000313" key="2">
    <source>
        <dbReference type="EMBL" id="KAK4528143.1"/>
    </source>
</evidence>